<feature type="region of interest" description="Disordered" evidence="1">
    <location>
        <begin position="35"/>
        <end position="73"/>
    </location>
</feature>
<dbReference type="Proteomes" id="UP000581769">
    <property type="component" value="Unassembled WGS sequence"/>
</dbReference>
<evidence type="ECO:0000256" key="2">
    <source>
        <dbReference type="SAM" id="SignalP"/>
    </source>
</evidence>
<comment type="caution">
    <text evidence="3">The sequence shown here is derived from an EMBL/GenBank/DDBJ whole genome shotgun (WGS) entry which is preliminary data.</text>
</comment>
<dbReference type="AlphaFoldDB" id="A0A840IL72"/>
<dbReference type="EMBL" id="JACHMG010000001">
    <property type="protein sequence ID" value="MBB4683071.1"/>
    <property type="molecule type" value="Genomic_DNA"/>
</dbReference>
<feature type="signal peptide" evidence="2">
    <location>
        <begin position="1"/>
        <end position="32"/>
    </location>
</feature>
<dbReference type="RefSeq" id="WP_184777381.1">
    <property type="nucleotide sequence ID" value="NZ_JACHMG010000001.1"/>
</dbReference>
<accession>A0A840IL72</accession>
<organism evidence="3 4">
    <name type="scientific">Amycolatopsis jiangsuensis</name>
    <dbReference type="NCBI Taxonomy" id="1181879"/>
    <lineage>
        <taxon>Bacteria</taxon>
        <taxon>Bacillati</taxon>
        <taxon>Actinomycetota</taxon>
        <taxon>Actinomycetes</taxon>
        <taxon>Pseudonocardiales</taxon>
        <taxon>Pseudonocardiaceae</taxon>
        <taxon>Amycolatopsis</taxon>
    </lineage>
</organism>
<evidence type="ECO:0000313" key="3">
    <source>
        <dbReference type="EMBL" id="MBB4683071.1"/>
    </source>
</evidence>
<keyword evidence="4" id="KW-1185">Reference proteome</keyword>
<name>A0A840IL72_9PSEU</name>
<reference evidence="3 4" key="1">
    <citation type="submission" date="2020-08" db="EMBL/GenBank/DDBJ databases">
        <title>Sequencing the genomes of 1000 actinobacteria strains.</title>
        <authorList>
            <person name="Klenk H.-P."/>
        </authorList>
    </citation>
    <scope>NUCLEOTIDE SEQUENCE [LARGE SCALE GENOMIC DNA]</scope>
    <source>
        <strain evidence="3 4">DSM 45859</strain>
    </source>
</reference>
<feature type="compositionally biased region" description="Low complexity" evidence="1">
    <location>
        <begin position="35"/>
        <end position="48"/>
    </location>
</feature>
<keyword evidence="2" id="KW-0732">Signal</keyword>
<gene>
    <name evidence="3" type="ORF">BJY18_000556</name>
</gene>
<sequence length="143" mass="14233">MSVVSRKGKIVIGAAAVAAVAVTTTGFTVASAVPEQGTGNTVGVQQQQPPKGARATVEVTPNPAAPGEEITITGTCADGTGLKRVVGNSPERPSLEDVTIVDPGPEKFTATAKVSDKLGYGVGPVLVDCGGEAGVTLLVTRGH</sequence>
<proteinExistence type="predicted"/>
<evidence type="ECO:0008006" key="5">
    <source>
        <dbReference type="Google" id="ProtNLM"/>
    </source>
</evidence>
<evidence type="ECO:0000256" key="1">
    <source>
        <dbReference type="SAM" id="MobiDB-lite"/>
    </source>
</evidence>
<feature type="chain" id="PRO_5032547405" description="Neocarzinostatin family protein" evidence="2">
    <location>
        <begin position="33"/>
        <end position="143"/>
    </location>
</feature>
<protein>
    <recommendedName>
        <fullName evidence="5">Neocarzinostatin family protein</fullName>
    </recommendedName>
</protein>
<evidence type="ECO:0000313" key="4">
    <source>
        <dbReference type="Proteomes" id="UP000581769"/>
    </source>
</evidence>